<reference evidence="7" key="1">
    <citation type="submission" date="2020-02" db="EMBL/GenBank/DDBJ databases">
        <authorList>
            <person name="Scholz U."/>
            <person name="Mascher M."/>
            <person name="Fiebig A."/>
        </authorList>
    </citation>
    <scope>NUCLEOTIDE SEQUENCE</scope>
</reference>
<gene>
    <name evidence="7" type="ORF">SI8410_05007568</name>
</gene>
<dbReference type="OrthoDB" id="1069523at2759"/>
<keyword evidence="8" id="KW-1185">Reference proteome</keyword>
<protein>
    <submittedName>
        <fullName evidence="7">Uncharacterized protein</fullName>
    </submittedName>
</protein>
<keyword evidence="3" id="KW-0223">Dioxygenase</keyword>
<dbReference type="PANTHER" id="PTHR10543">
    <property type="entry name" value="BETA-CAROTENE DIOXYGENASE"/>
    <property type="match status" value="1"/>
</dbReference>
<evidence type="ECO:0000256" key="1">
    <source>
        <dbReference type="ARBA" id="ARBA00006787"/>
    </source>
</evidence>
<evidence type="ECO:0000256" key="6">
    <source>
        <dbReference type="SAM" id="MobiDB-lite"/>
    </source>
</evidence>
<dbReference type="Pfam" id="PF03055">
    <property type="entry name" value="RPE65"/>
    <property type="match status" value="1"/>
</dbReference>
<keyword evidence="4 5" id="KW-0408">Iron</keyword>
<keyword evidence="2 5" id="KW-0479">Metal-binding</keyword>
<keyword evidence="3" id="KW-0560">Oxidoreductase</keyword>
<dbReference type="PANTHER" id="PTHR10543:SF46">
    <property type="entry name" value="CAROTENOID CLEAVAGE DIOXYGENASE 4, CHLOROPLASTIC-RELATED"/>
    <property type="match status" value="1"/>
</dbReference>
<organism evidence="7 8">
    <name type="scientific">Spirodela intermedia</name>
    <name type="common">Intermediate duckweed</name>
    <dbReference type="NCBI Taxonomy" id="51605"/>
    <lineage>
        <taxon>Eukaryota</taxon>
        <taxon>Viridiplantae</taxon>
        <taxon>Streptophyta</taxon>
        <taxon>Embryophyta</taxon>
        <taxon>Tracheophyta</taxon>
        <taxon>Spermatophyta</taxon>
        <taxon>Magnoliopsida</taxon>
        <taxon>Liliopsida</taxon>
        <taxon>Araceae</taxon>
        <taxon>Lemnoideae</taxon>
        <taxon>Spirodela</taxon>
    </lineage>
</organism>
<dbReference type="InterPro" id="IPR004294">
    <property type="entry name" value="Carotenoid_Oase"/>
</dbReference>
<proteinExistence type="inferred from homology"/>
<name>A0A7I8KIT2_SPIIN</name>
<dbReference type="GO" id="GO:0009570">
    <property type="term" value="C:chloroplast stroma"/>
    <property type="evidence" value="ECO:0007669"/>
    <property type="project" value="TreeGrafter"/>
</dbReference>
<evidence type="ECO:0000256" key="2">
    <source>
        <dbReference type="ARBA" id="ARBA00022723"/>
    </source>
</evidence>
<feature type="binding site" evidence="5">
    <location>
        <position position="212"/>
    </location>
    <ligand>
        <name>Fe cation</name>
        <dbReference type="ChEBI" id="CHEBI:24875"/>
        <note>catalytic</note>
    </ligand>
</feature>
<dbReference type="AlphaFoldDB" id="A0A7I8KIT2"/>
<evidence type="ECO:0000256" key="5">
    <source>
        <dbReference type="PIRSR" id="PIRSR604294-1"/>
    </source>
</evidence>
<feature type="compositionally biased region" description="Basic and acidic residues" evidence="6">
    <location>
        <begin position="212"/>
        <end position="226"/>
    </location>
</feature>
<dbReference type="GO" id="GO:0010436">
    <property type="term" value="F:carotenoid dioxygenase activity"/>
    <property type="evidence" value="ECO:0007669"/>
    <property type="project" value="TreeGrafter"/>
</dbReference>
<comment type="similarity">
    <text evidence="1">Belongs to the carotenoid oxygenase family.</text>
</comment>
<comment type="cofactor">
    <cofactor evidence="5">
        <name>Fe(2+)</name>
        <dbReference type="ChEBI" id="CHEBI:29033"/>
    </cofactor>
    <text evidence="5">Binds 1 Fe(2+) ion per subunit.</text>
</comment>
<accession>A0A7I8KIT2</accession>
<dbReference type="Proteomes" id="UP000663760">
    <property type="component" value="Chromosome 5"/>
</dbReference>
<evidence type="ECO:0000256" key="4">
    <source>
        <dbReference type="ARBA" id="ARBA00023004"/>
    </source>
</evidence>
<dbReference type="EMBL" id="LR746268">
    <property type="protein sequence ID" value="CAA7396905.1"/>
    <property type="molecule type" value="Genomic_DNA"/>
</dbReference>
<evidence type="ECO:0000313" key="7">
    <source>
        <dbReference type="EMBL" id="CAA7396905.1"/>
    </source>
</evidence>
<dbReference type="GO" id="GO:0016121">
    <property type="term" value="P:carotene catabolic process"/>
    <property type="evidence" value="ECO:0007669"/>
    <property type="project" value="TreeGrafter"/>
</dbReference>
<evidence type="ECO:0000313" key="8">
    <source>
        <dbReference type="Proteomes" id="UP000663760"/>
    </source>
</evidence>
<evidence type="ECO:0000256" key="3">
    <source>
        <dbReference type="ARBA" id="ARBA00022964"/>
    </source>
</evidence>
<feature type="region of interest" description="Disordered" evidence="6">
    <location>
        <begin position="196"/>
        <end position="226"/>
    </location>
</feature>
<dbReference type="GO" id="GO:0046872">
    <property type="term" value="F:metal ion binding"/>
    <property type="evidence" value="ECO:0007669"/>
    <property type="project" value="UniProtKB-KW"/>
</dbReference>
<sequence length="226" mass="24761">MAQKNITKETKGQQWSRSLCDVLENAVDRHFNRYPLHTSVDPALLLVGNFVPVDEMPPTPCPIVKGSIPECLRGGAYIHNGPNPRQYPRDPHHLFDGDGMLHSLLLPRGDSDGSHAVLCSRYSRTEIFGLGGLRGTARVGVVLNRVLAGQMDPTEGMGPARTSVSFFLENIFVLGEADRPFTVYLSPEDGDLLSKERRDLGGKLAKGGSVNHKQDRGSGEIFTKQD</sequence>